<feature type="region of interest" description="Disordered" evidence="1">
    <location>
        <begin position="1"/>
        <end position="87"/>
    </location>
</feature>
<feature type="region of interest" description="Disordered" evidence="1">
    <location>
        <begin position="102"/>
        <end position="137"/>
    </location>
</feature>
<gene>
    <name evidence="2" type="ORF">K452DRAFT_95469</name>
</gene>
<accession>A0A6A6B1N1</accession>
<organism evidence="2 3">
    <name type="scientific">Aplosporella prunicola CBS 121167</name>
    <dbReference type="NCBI Taxonomy" id="1176127"/>
    <lineage>
        <taxon>Eukaryota</taxon>
        <taxon>Fungi</taxon>
        <taxon>Dikarya</taxon>
        <taxon>Ascomycota</taxon>
        <taxon>Pezizomycotina</taxon>
        <taxon>Dothideomycetes</taxon>
        <taxon>Dothideomycetes incertae sedis</taxon>
        <taxon>Botryosphaeriales</taxon>
        <taxon>Aplosporellaceae</taxon>
        <taxon>Aplosporella</taxon>
    </lineage>
</organism>
<proteinExistence type="predicted"/>
<feature type="compositionally biased region" description="Polar residues" evidence="1">
    <location>
        <begin position="10"/>
        <end position="23"/>
    </location>
</feature>
<dbReference type="GeneID" id="54304856"/>
<keyword evidence="3" id="KW-1185">Reference proteome</keyword>
<reference evidence="2" key="1">
    <citation type="journal article" date="2020" name="Stud. Mycol.">
        <title>101 Dothideomycetes genomes: a test case for predicting lifestyles and emergence of pathogens.</title>
        <authorList>
            <person name="Haridas S."/>
            <person name="Albert R."/>
            <person name="Binder M."/>
            <person name="Bloem J."/>
            <person name="Labutti K."/>
            <person name="Salamov A."/>
            <person name="Andreopoulos B."/>
            <person name="Baker S."/>
            <person name="Barry K."/>
            <person name="Bills G."/>
            <person name="Bluhm B."/>
            <person name="Cannon C."/>
            <person name="Castanera R."/>
            <person name="Culley D."/>
            <person name="Daum C."/>
            <person name="Ezra D."/>
            <person name="Gonzalez J."/>
            <person name="Henrissat B."/>
            <person name="Kuo A."/>
            <person name="Liang C."/>
            <person name="Lipzen A."/>
            <person name="Lutzoni F."/>
            <person name="Magnuson J."/>
            <person name="Mondo S."/>
            <person name="Nolan M."/>
            <person name="Ohm R."/>
            <person name="Pangilinan J."/>
            <person name="Park H.-J."/>
            <person name="Ramirez L."/>
            <person name="Alfaro M."/>
            <person name="Sun H."/>
            <person name="Tritt A."/>
            <person name="Yoshinaga Y."/>
            <person name="Zwiers L.-H."/>
            <person name="Turgeon B."/>
            <person name="Goodwin S."/>
            <person name="Spatafora J."/>
            <person name="Crous P."/>
            <person name="Grigoriev I."/>
        </authorList>
    </citation>
    <scope>NUCLEOTIDE SEQUENCE</scope>
    <source>
        <strain evidence="2">CBS 121167</strain>
    </source>
</reference>
<evidence type="ECO:0000313" key="2">
    <source>
        <dbReference type="EMBL" id="KAF2138122.1"/>
    </source>
</evidence>
<dbReference type="Proteomes" id="UP000799438">
    <property type="component" value="Unassembled WGS sequence"/>
</dbReference>
<evidence type="ECO:0000256" key="1">
    <source>
        <dbReference type="SAM" id="MobiDB-lite"/>
    </source>
</evidence>
<sequence length="195" mass="21500">MRWMDKRAASSEQQAGKQASVSVSEPKPVARGAAEPWSSHPWHEGTNANTNARTHSHTDRTHVSAHRRTEREGQAKGKQRAKGREAERSIGHLAERLRAGCPLPSTSIHHDTTQTPVHGSRSSSTHAGTRPRPHCSSARTPAIVRSFIRSFVRFRSFRALARAHRSSHVCALSRLSRSKTSRSEGRGPCVSGRRA</sequence>
<protein>
    <submittedName>
        <fullName evidence="2">Uncharacterized protein</fullName>
    </submittedName>
</protein>
<name>A0A6A6B1N1_9PEZI</name>
<feature type="compositionally biased region" description="Basic and acidic residues" evidence="1">
    <location>
        <begin position="56"/>
        <end position="75"/>
    </location>
</feature>
<feature type="region of interest" description="Disordered" evidence="1">
    <location>
        <begin position="175"/>
        <end position="195"/>
    </location>
</feature>
<dbReference type="EMBL" id="ML995498">
    <property type="protein sequence ID" value="KAF2138122.1"/>
    <property type="molecule type" value="Genomic_DNA"/>
</dbReference>
<dbReference type="AlphaFoldDB" id="A0A6A6B1N1"/>
<evidence type="ECO:0000313" key="3">
    <source>
        <dbReference type="Proteomes" id="UP000799438"/>
    </source>
</evidence>
<feature type="compositionally biased region" description="Polar residues" evidence="1">
    <location>
        <begin position="113"/>
        <end position="127"/>
    </location>
</feature>
<dbReference type="RefSeq" id="XP_033393835.1">
    <property type="nucleotide sequence ID" value="XM_033547349.1"/>
</dbReference>